<dbReference type="Pfam" id="PF22037">
    <property type="entry name" value="PSD13_N"/>
    <property type="match status" value="1"/>
</dbReference>
<proteinExistence type="inferred from homology"/>
<keyword evidence="2" id="KW-0647">Proteasome</keyword>
<evidence type="ECO:0000259" key="3">
    <source>
        <dbReference type="PROSITE" id="PS50250"/>
    </source>
</evidence>
<evidence type="ECO:0000256" key="1">
    <source>
        <dbReference type="ARBA" id="ARBA00006207"/>
    </source>
</evidence>
<dbReference type="PROSITE" id="PS50250">
    <property type="entry name" value="PCI"/>
    <property type="match status" value="1"/>
</dbReference>
<keyword evidence="4" id="KW-0067">ATP-binding</keyword>
<evidence type="ECO:0000313" key="5">
    <source>
        <dbReference type="Proteomes" id="UP001071777"/>
    </source>
</evidence>
<comment type="similarity">
    <text evidence="1">Belongs to the proteasome subunit S11 family.</text>
</comment>
<comment type="caution">
    <text evidence="4">The sequence shown here is derived from an EMBL/GenBank/DDBJ whole genome shotgun (WGS) entry which is preliminary data.</text>
</comment>
<feature type="domain" description="PCI" evidence="3">
    <location>
        <begin position="194"/>
        <end position="386"/>
    </location>
</feature>
<dbReference type="InterPro" id="IPR000717">
    <property type="entry name" value="PCI_dom"/>
</dbReference>
<gene>
    <name evidence="4" type="ORF">OJ252_562</name>
</gene>
<name>A0ABQ8PAE6_9CRYT</name>
<keyword evidence="4" id="KW-0378">Hydrolase</keyword>
<evidence type="ECO:0000256" key="2">
    <source>
        <dbReference type="ARBA" id="ARBA00022942"/>
    </source>
</evidence>
<dbReference type="InterPro" id="IPR054179">
    <property type="entry name" value="PSD13_N"/>
</dbReference>
<dbReference type="GO" id="GO:0004386">
    <property type="term" value="F:helicase activity"/>
    <property type="evidence" value="ECO:0007669"/>
    <property type="project" value="UniProtKB-KW"/>
</dbReference>
<sequence length="425" mass="49243">METRTPLEQLELELSKRAECKEQIEQLKTYLNEKLYFQYLEASLTYIVTGKPDDGLCEFLVNAVEPLKSNFDPLRYAMFVGEVLSRSSESVQSKVEFLKNILLEDEIYTIKETYSTARLTQEQNIAPKQEIKGDIYLRCLLALEYSRSTEFRIECEETLEFLTERFQSLRGLEAEIHALYHRSYASYERTMGRISRFYRQAMNYLSYTPLNKIPVKSKPSLVYELIMAAVISEDIYNMGELVLHPIVQEFSSIIKGTYSDQIDESVRKEFLDNAWILEVLVSLHEGNIDAFMSTVSKYQDKVSRTPLSTTDAQICITKKTTTLALMDLAFRKNKNERVLSFDEIAKHCRISLNEIELLVMKAINMNLIKGVIDQVSQTVEVTWVHSRVLDKTRMKLLMDKMDNWIDTTTNIVSQLENIAPELVNL</sequence>
<dbReference type="InterPro" id="IPR035298">
    <property type="entry name" value="PSMD13"/>
</dbReference>
<dbReference type="PANTHER" id="PTHR10539:SF0">
    <property type="entry name" value="26S PROTEASOME NON-ATPASE REGULATORY SUBUNIT 13"/>
    <property type="match status" value="1"/>
</dbReference>
<protein>
    <submittedName>
        <fullName evidence="4">RNA-dependent helicase p68</fullName>
    </submittedName>
</protein>
<keyword evidence="4" id="KW-0547">Nucleotide-binding</keyword>
<dbReference type="Pfam" id="PF01399">
    <property type="entry name" value="PCI"/>
    <property type="match status" value="1"/>
</dbReference>
<evidence type="ECO:0000313" key="4">
    <source>
        <dbReference type="EMBL" id="KAJ1614537.1"/>
    </source>
</evidence>
<dbReference type="EMBL" id="JAPCXB010000019">
    <property type="protein sequence ID" value="KAJ1614537.1"/>
    <property type="molecule type" value="Genomic_DNA"/>
</dbReference>
<dbReference type="PANTHER" id="PTHR10539">
    <property type="entry name" value="26S PROTEASOME NON-ATPASE REGULATORY SUBUNIT 13"/>
    <property type="match status" value="1"/>
</dbReference>
<keyword evidence="5" id="KW-1185">Reference proteome</keyword>
<reference evidence="4" key="1">
    <citation type="submission" date="2022-10" db="EMBL/GenBank/DDBJ databases">
        <title>Adaptive evolution leads to modifications in subtelomeric GC content in a zoonotic Cryptosporidium species.</title>
        <authorList>
            <person name="Li J."/>
            <person name="Feng Y."/>
            <person name="Xiao L."/>
        </authorList>
    </citation>
    <scope>NUCLEOTIDE SEQUENCE</scope>
    <source>
        <strain evidence="4">25894</strain>
    </source>
</reference>
<keyword evidence="4" id="KW-0347">Helicase</keyword>
<accession>A0ABQ8PAE6</accession>
<dbReference type="SUPFAM" id="SSF46785">
    <property type="entry name" value="Winged helix' DNA-binding domain"/>
    <property type="match status" value="1"/>
</dbReference>
<dbReference type="SMART" id="SM00088">
    <property type="entry name" value="PINT"/>
    <property type="match status" value="1"/>
</dbReference>
<organism evidence="4 5">
    <name type="scientific">Cryptosporidium canis</name>
    <dbReference type="NCBI Taxonomy" id="195482"/>
    <lineage>
        <taxon>Eukaryota</taxon>
        <taxon>Sar</taxon>
        <taxon>Alveolata</taxon>
        <taxon>Apicomplexa</taxon>
        <taxon>Conoidasida</taxon>
        <taxon>Coccidia</taxon>
        <taxon>Eucoccidiorida</taxon>
        <taxon>Eimeriorina</taxon>
        <taxon>Cryptosporidiidae</taxon>
        <taxon>Cryptosporidium</taxon>
    </lineage>
</organism>
<dbReference type="Proteomes" id="UP001071777">
    <property type="component" value="Unassembled WGS sequence"/>
</dbReference>
<dbReference type="InterPro" id="IPR036390">
    <property type="entry name" value="WH_DNA-bd_sf"/>
</dbReference>